<evidence type="ECO:0000313" key="3">
    <source>
        <dbReference type="EMBL" id="QNM10017.1"/>
    </source>
</evidence>
<dbReference type="CDD" id="cd05233">
    <property type="entry name" value="SDR_c"/>
    <property type="match status" value="1"/>
</dbReference>
<dbReference type="PRINTS" id="PR00081">
    <property type="entry name" value="GDHRDH"/>
</dbReference>
<proteinExistence type="inferred from homology"/>
<dbReference type="GO" id="GO:0008206">
    <property type="term" value="P:bile acid metabolic process"/>
    <property type="evidence" value="ECO:0007669"/>
    <property type="project" value="UniProtKB-ARBA"/>
</dbReference>
<accession>A0A7G9GGT5</accession>
<organism evidence="3 4">
    <name type="scientific">Wansuia hejianensis</name>
    <dbReference type="NCBI Taxonomy" id="2763667"/>
    <lineage>
        <taxon>Bacteria</taxon>
        <taxon>Bacillati</taxon>
        <taxon>Bacillota</taxon>
        <taxon>Clostridia</taxon>
        <taxon>Lachnospirales</taxon>
        <taxon>Lachnospiraceae</taxon>
        <taxon>Wansuia</taxon>
    </lineage>
</organism>
<dbReference type="PANTHER" id="PTHR43669:SF3">
    <property type="entry name" value="ALCOHOL DEHYDROGENASE, PUTATIVE (AFU_ORTHOLOGUE AFUA_3G03445)-RELATED"/>
    <property type="match status" value="1"/>
</dbReference>
<name>A0A7G9GGT5_9FIRM</name>
<protein>
    <submittedName>
        <fullName evidence="3">SDR family NAD(P)-dependent oxidoreductase</fullName>
    </submittedName>
</protein>
<dbReference type="KEGG" id="whj:H9Q79_07015"/>
<keyword evidence="4" id="KW-1185">Reference proteome</keyword>
<dbReference type="SUPFAM" id="SSF51735">
    <property type="entry name" value="NAD(P)-binding Rossmann-fold domains"/>
    <property type="match status" value="1"/>
</dbReference>
<dbReference type="GO" id="GO:0016491">
    <property type="term" value="F:oxidoreductase activity"/>
    <property type="evidence" value="ECO:0007669"/>
    <property type="project" value="UniProtKB-KW"/>
</dbReference>
<dbReference type="Pfam" id="PF00106">
    <property type="entry name" value="adh_short"/>
    <property type="match status" value="1"/>
</dbReference>
<dbReference type="FunFam" id="3.40.50.720:FF:000084">
    <property type="entry name" value="Short-chain dehydrogenase reductase"/>
    <property type="match status" value="1"/>
</dbReference>
<dbReference type="Gene3D" id="3.40.50.720">
    <property type="entry name" value="NAD(P)-binding Rossmann-like Domain"/>
    <property type="match status" value="1"/>
</dbReference>
<dbReference type="AlphaFoldDB" id="A0A7G9GGT5"/>
<reference evidence="3 4" key="1">
    <citation type="submission" date="2020-08" db="EMBL/GenBank/DDBJ databases">
        <authorList>
            <person name="Liu C."/>
            <person name="Sun Q."/>
        </authorList>
    </citation>
    <scope>NUCLEOTIDE SEQUENCE [LARGE SCALE GENOMIC DNA]</scope>
    <source>
        <strain evidence="3 4">NSJ-29</strain>
    </source>
</reference>
<dbReference type="InterPro" id="IPR020904">
    <property type="entry name" value="Sc_DH/Rdtase_CS"/>
</dbReference>
<keyword evidence="2" id="KW-0560">Oxidoreductase</keyword>
<dbReference type="RefSeq" id="WP_118647506.1">
    <property type="nucleotide sequence ID" value="NZ_CP060635.1"/>
</dbReference>
<dbReference type="InterPro" id="IPR002347">
    <property type="entry name" value="SDR_fam"/>
</dbReference>
<evidence type="ECO:0000256" key="2">
    <source>
        <dbReference type="ARBA" id="ARBA00023002"/>
    </source>
</evidence>
<dbReference type="Proteomes" id="UP000515860">
    <property type="component" value="Chromosome"/>
</dbReference>
<evidence type="ECO:0000313" key="4">
    <source>
        <dbReference type="Proteomes" id="UP000515860"/>
    </source>
</evidence>
<sequence>MKIMKEEFVKEFIPENVAPAIRGCISACKFPIVVFAGESEATIEEIEDQTSLKGLYIDRAESILEIYETLSRARGLIDHVDLLKIEKMGIFVWAESKEEADKKAHCITGHIQYIHPSTVCPVVDKRLEGRIVAVTGGAQGFGMEIARILADNGAQIVIADINIAKAEAVALEINNSTGCRNALAVACDVSKEESVRKMVNLMIREYGGIDVMCSNAGISEAGSLEQLSLEVFRRVTDINYTGFFIVTKYASRPMKIQHSFNEEYYADIIQTNSKAGLKGWLNNSAYCGSKFGGIGLVQSISRELVKYRIKVNAVCPGNYYDGPMWGDPENGLFVKYFKADKVEGARNPDDVRKWYFSQEIFERGCQPLDVARAMMYCIEQQYETGQAVPVAGGLEMIH</sequence>
<evidence type="ECO:0000256" key="1">
    <source>
        <dbReference type="ARBA" id="ARBA00006484"/>
    </source>
</evidence>
<gene>
    <name evidence="3" type="ORF">H9Q79_07015</name>
</gene>
<dbReference type="InterPro" id="IPR036291">
    <property type="entry name" value="NAD(P)-bd_dom_sf"/>
</dbReference>
<dbReference type="PROSITE" id="PS00061">
    <property type="entry name" value="ADH_SHORT"/>
    <property type="match status" value="1"/>
</dbReference>
<comment type="similarity">
    <text evidence="1">Belongs to the short-chain dehydrogenases/reductases (SDR) family.</text>
</comment>
<dbReference type="PANTHER" id="PTHR43669">
    <property type="entry name" value="5-KETO-D-GLUCONATE 5-REDUCTASE"/>
    <property type="match status" value="1"/>
</dbReference>
<dbReference type="EMBL" id="CP060635">
    <property type="protein sequence ID" value="QNM10017.1"/>
    <property type="molecule type" value="Genomic_DNA"/>
</dbReference>